<evidence type="ECO:0000256" key="5">
    <source>
        <dbReference type="ARBA" id="ARBA00023136"/>
    </source>
</evidence>
<dbReference type="Pfam" id="PF00083">
    <property type="entry name" value="Sugar_tr"/>
    <property type="match status" value="1"/>
</dbReference>
<sequence>MEKNIMLDDAPLNKFHIKITALTFGGNFSDGYALGIIGIALTLFAKQMNLNAVWIGLIGSSALIGLFLGSLVLGWLSDRIGRYKIFIFNFLLITVASFLQFFVDNGVELFILRTIIGIGLGGDYAVGVTLLAEFSPKKYRGHILGSLSALWTFGYVAATLVGFYLEDLGPDAWRWMLASSCIPALIILLLRIGTPESPRWLVSKGRIEEARQIVRKYVGFNVELAENIKELPSNFSALFSKKLGKRTAFSALFYVCLTLPYFAIYTFLPSILAHMGLKEDFMTDLLLNAFLLIGGLLGILFTVKFSRRFFLIGSFVILTISLFSLGVLPSISLSFTIISFIIFTLIMSAVSNLTQVYPSEVFPTEVRSSGVGMATSCSRLGSALGTFLLPISINAFGITVSILALTAVLLIGTIVTIFWAPETKGVSLNESAHDTHDKESAEKNKAIQ</sequence>
<dbReference type="InterPro" id="IPR005829">
    <property type="entry name" value="Sugar_transporter_CS"/>
</dbReference>
<feature type="transmembrane region" description="Helical" evidence="7">
    <location>
        <begin position="337"/>
        <end position="357"/>
    </location>
</feature>
<evidence type="ECO:0000256" key="3">
    <source>
        <dbReference type="ARBA" id="ARBA00022692"/>
    </source>
</evidence>
<dbReference type="GO" id="GO:0022857">
    <property type="term" value="F:transmembrane transporter activity"/>
    <property type="evidence" value="ECO:0007669"/>
    <property type="project" value="InterPro"/>
</dbReference>
<feature type="transmembrane region" description="Helical" evidence="7">
    <location>
        <begin position="109"/>
        <end position="131"/>
    </location>
</feature>
<evidence type="ECO:0000313" key="10">
    <source>
        <dbReference type="Proteomes" id="UP000295416"/>
    </source>
</evidence>
<dbReference type="Proteomes" id="UP000295416">
    <property type="component" value="Unassembled WGS sequence"/>
</dbReference>
<proteinExistence type="predicted"/>
<evidence type="ECO:0000256" key="4">
    <source>
        <dbReference type="ARBA" id="ARBA00022989"/>
    </source>
</evidence>
<dbReference type="GO" id="GO:0005886">
    <property type="term" value="C:plasma membrane"/>
    <property type="evidence" value="ECO:0007669"/>
    <property type="project" value="UniProtKB-SubCell"/>
</dbReference>
<evidence type="ECO:0000256" key="6">
    <source>
        <dbReference type="SAM" id="MobiDB-lite"/>
    </source>
</evidence>
<dbReference type="PANTHER" id="PTHR23511:SF34">
    <property type="entry name" value="SYNAPTIC VESICLE GLYCOPROTEIN 2"/>
    <property type="match status" value="1"/>
</dbReference>
<reference evidence="9 10" key="1">
    <citation type="submission" date="2019-03" db="EMBL/GenBank/DDBJ databases">
        <title>Genomic Encyclopedia of Type Strains, Phase IV (KMG-IV): sequencing the most valuable type-strain genomes for metagenomic binning, comparative biology and taxonomic classification.</title>
        <authorList>
            <person name="Goeker M."/>
        </authorList>
    </citation>
    <scope>NUCLEOTIDE SEQUENCE [LARGE SCALE GENOMIC DNA]</scope>
    <source>
        <strain evidence="9 10">DSM 19377</strain>
    </source>
</reference>
<evidence type="ECO:0000256" key="1">
    <source>
        <dbReference type="ARBA" id="ARBA00004651"/>
    </source>
</evidence>
<feature type="transmembrane region" description="Helical" evidence="7">
    <location>
        <begin position="310"/>
        <end position="331"/>
    </location>
</feature>
<comment type="caution">
    <text evidence="9">The sequence shown here is derived from an EMBL/GenBank/DDBJ whole genome shotgun (WGS) entry which is preliminary data.</text>
</comment>
<gene>
    <name evidence="9" type="ORF">EV207_11565</name>
</gene>
<feature type="transmembrane region" description="Helical" evidence="7">
    <location>
        <begin position="143"/>
        <end position="166"/>
    </location>
</feature>
<comment type="subcellular location">
    <subcellularLocation>
        <location evidence="1">Cell membrane</location>
        <topology evidence="1">Multi-pass membrane protein</topology>
    </subcellularLocation>
</comment>
<name>A0A4R2P281_9BACL</name>
<organism evidence="9 10">
    <name type="scientific">Scopulibacillus darangshiensis</name>
    <dbReference type="NCBI Taxonomy" id="442528"/>
    <lineage>
        <taxon>Bacteria</taxon>
        <taxon>Bacillati</taxon>
        <taxon>Bacillota</taxon>
        <taxon>Bacilli</taxon>
        <taxon>Bacillales</taxon>
        <taxon>Sporolactobacillaceae</taxon>
        <taxon>Scopulibacillus</taxon>
    </lineage>
</organism>
<feature type="transmembrane region" description="Helical" evidence="7">
    <location>
        <begin position="172"/>
        <end position="190"/>
    </location>
</feature>
<dbReference type="Gene3D" id="1.20.1250.20">
    <property type="entry name" value="MFS general substrate transporter like domains"/>
    <property type="match status" value="1"/>
</dbReference>
<feature type="transmembrane region" description="Helical" evidence="7">
    <location>
        <begin position="21"/>
        <end position="45"/>
    </location>
</feature>
<dbReference type="PROSITE" id="PS00217">
    <property type="entry name" value="SUGAR_TRANSPORT_2"/>
    <property type="match status" value="1"/>
</dbReference>
<keyword evidence="5 7" id="KW-0472">Membrane</keyword>
<dbReference type="SUPFAM" id="SSF103473">
    <property type="entry name" value="MFS general substrate transporter"/>
    <property type="match status" value="1"/>
</dbReference>
<evidence type="ECO:0000313" key="9">
    <source>
        <dbReference type="EMBL" id="TCP28829.1"/>
    </source>
</evidence>
<dbReference type="InterPro" id="IPR005828">
    <property type="entry name" value="MFS_sugar_transport-like"/>
</dbReference>
<accession>A0A4R2P281</accession>
<feature type="domain" description="Major facilitator superfamily (MFS) profile" evidence="8">
    <location>
        <begin position="19"/>
        <end position="424"/>
    </location>
</feature>
<dbReference type="CDD" id="cd17316">
    <property type="entry name" value="MFS_SV2_like"/>
    <property type="match status" value="1"/>
</dbReference>
<feature type="transmembrane region" description="Helical" evidence="7">
    <location>
        <begin position="85"/>
        <end position="103"/>
    </location>
</feature>
<feature type="transmembrane region" description="Helical" evidence="7">
    <location>
        <begin position="51"/>
        <end position="73"/>
    </location>
</feature>
<dbReference type="RefSeq" id="WP_132746319.1">
    <property type="nucleotide sequence ID" value="NZ_SLXK01000015.1"/>
</dbReference>
<feature type="transmembrane region" description="Helical" evidence="7">
    <location>
        <begin position="251"/>
        <end position="273"/>
    </location>
</feature>
<dbReference type="AlphaFoldDB" id="A0A4R2P281"/>
<dbReference type="EMBL" id="SLXK01000015">
    <property type="protein sequence ID" value="TCP28829.1"/>
    <property type="molecule type" value="Genomic_DNA"/>
</dbReference>
<dbReference type="InterPro" id="IPR020846">
    <property type="entry name" value="MFS_dom"/>
</dbReference>
<dbReference type="PROSITE" id="PS50850">
    <property type="entry name" value="MFS"/>
    <property type="match status" value="1"/>
</dbReference>
<keyword evidence="3 7" id="KW-0812">Transmembrane</keyword>
<feature type="transmembrane region" description="Helical" evidence="7">
    <location>
        <begin position="285"/>
        <end position="303"/>
    </location>
</feature>
<keyword evidence="2" id="KW-0813">Transport</keyword>
<evidence type="ECO:0000259" key="8">
    <source>
        <dbReference type="PROSITE" id="PS50850"/>
    </source>
</evidence>
<feature type="transmembrane region" description="Helical" evidence="7">
    <location>
        <begin position="395"/>
        <end position="420"/>
    </location>
</feature>
<evidence type="ECO:0000256" key="2">
    <source>
        <dbReference type="ARBA" id="ARBA00022448"/>
    </source>
</evidence>
<keyword evidence="10" id="KW-1185">Reference proteome</keyword>
<protein>
    <submittedName>
        <fullName evidence="9">Putative MFS transporter</fullName>
    </submittedName>
</protein>
<keyword evidence="4 7" id="KW-1133">Transmembrane helix</keyword>
<dbReference type="PANTHER" id="PTHR23511">
    <property type="entry name" value="SYNAPTIC VESICLE GLYCOPROTEIN 2"/>
    <property type="match status" value="1"/>
</dbReference>
<dbReference type="InterPro" id="IPR036259">
    <property type="entry name" value="MFS_trans_sf"/>
</dbReference>
<evidence type="ECO:0000256" key="7">
    <source>
        <dbReference type="SAM" id="Phobius"/>
    </source>
</evidence>
<feature type="region of interest" description="Disordered" evidence="6">
    <location>
        <begin position="429"/>
        <end position="448"/>
    </location>
</feature>
<feature type="compositionally biased region" description="Basic and acidic residues" evidence="6">
    <location>
        <begin position="431"/>
        <end position="448"/>
    </location>
</feature>
<dbReference type="OrthoDB" id="9783823at2"/>